<dbReference type="PANTHER" id="PTHR42752:SF1">
    <property type="entry name" value="IMIDAZOLONEPROPIONASE-RELATED"/>
    <property type="match status" value="1"/>
</dbReference>
<evidence type="ECO:0000256" key="2">
    <source>
        <dbReference type="ARBA" id="ARBA00022723"/>
    </source>
</evidence>
<keyword evidence="2 7" id="KW-0479">Metal-binding</keyword>
<feature type="binding site" evidence="7">
    <location>
        <position position="79"/>
    </location>
    <ligand>
        <name>4-imidazolone-5-propanoate</name>
        <dbReference type="ChEBI" id="CHEBI:77893"/>
    </ligand>
</feature>
<feature type="binding site" evidence="7">
    <location>
        <position position="175"/>
    </location>
    <ligand>
        <name>4-imidazolone-5-propanoate</name>
        <dbReference type="ChEBI" id="CHEBI:77893"/>
    </ligand>
</feature>
<feature type="binding site" evidence="7">
    <location>
        <position position="243"/>
    </location>
    <ligand>
        <name>4-imidazolone-5-propanoate</name>
        <dbReference type="ChEBI" id="CHEBI:77893"/>
    </ligand>
</feature>
<dbReference type="GO" id="GO:0005506">
    <property type="term" value="F:iron ion binding"/>
    <property type="evidence" value="ECO:0007669"/>
    <property type="project" value="UniProtKB-UniRule"/>
</dbReference>
<comment type="subcellular location">
    <subcellularLocation>
        <location evidence="7">Cytoplasm</location>
    </subcellularLocation>
</comment>
<dbReference type="GO" id="GO:0005737">
    <property type="term" value="C:cytoplasm"/>
    <property type="evidence" value="ECO:0007669"/>
    <property type="project" value="UniProtKB-SubCell"/>
</dbReference>
<dbReference type="NCBIfam" id="TIGR01224">
    <property type="entry name" value="hutI"/>
    <property type="match status" value="1"/>
</dbReference>
<dbReference type="PANTHER" id="PTHR42752">
    <property type="entry name" value="IMIDAZOLONEPROPIONASE"/>
    <property type="match status" value="1"/>
</dbReference>
<comment type="catalytic activity">
    <reaction evidence="7">
        <text>4-imidazolone-5-propanoate + H2O = N-formimidoyl-L-glutamate</text>
        <dbReference type="Rhea" id="RHEA:23660"/>
        <dbReference type="ChEBI" id="CHEBI:15377"/>
        <dbReference type="ChEBI" id="CHEBI:58928"/>
        <dbReference type="ChEBI" id="CHEBI:77893"/>
        <dbReference type="EC" id="3.5.2.7"/>
    </reaction>
</comment>
<comment type="function">
    <text evidence="7">Catalyzes the hydrolytic cleavage of the carbon-nitrogen bond in imidazolone-5-propanoate to yield N-formimidoyl-L-glutamate. It is the third step in the universal histidine degradation pathway.</text>
</comment>
<dbReference type="HAMAP" id="MF_00372">
    <property type="entry name" value="HutI"/>
    <property type="match status" value="1"/>
</dbReference>
<feature type="domain" description="Amidohydrolase-related" evidence="8">
    <location>
        <begin position="61"/>
        <end position="379"/>
    </location>
</feature>
<protein>
    <recommendedName>
        <fullName evidence="1 7">Imidazolonepropionase</fullName>
        <ecNumber evidence="1 7">3.5.2.7</ecNumber>
    </recommendedName>
    <alternativeName>
        <fullName evidence="7">Imidazolone-5-propionate hydrolase</fullName>
    </alternativeName>
</protein>
<dbReference type="InterPro" id="IPR006680">
    <property type="entry name" value="Amidohydro-rel"/>
</dbReference>
<comment type="cofactor">
    <cofactor evidence="7">
        <name>Zn(2+)</name>
        <dbReference type="ChEBI" id="CHEBI:29105"/>
    </cofactor>
    <cofactor evidence="7">
        <name>Fe(3+)</name>
        <dbReference type="ChEBI" id="CHEBI:29034"/>
    </cofactor>
    <text evidence="7">Binds 1 zinc or iron ion per subunit.</text>
</comment>
<keyword evidence="10" id="KW-1185">Reference proteome</keyword>
<dbReference type="Gene3D" id="2.30.40.10">
    <property type="entry name" value="Urease, subunit C, domain 1"/>
    <property type="match status" value="1"/>
</dbReference>
<feature type="binding site" evidence="7">
    <location>
        <position position="319"/>
    </location>
    <ligand>
        <name>N-formimidoyl-L-glutamate</name>
        <dbReference type="ChEBI" id="CHEBI:58928"/>
    </ligand>
</feature>
<dbReference type="InterPro" id="IPR011059">
    <property type="entry name" value="Metal-dep_hydrolase_composite"/>
</dbReference>
<dbReference type="Proteomes" id="UP000321249">
    <property type="component" value="Unassembled WGS sequence"/>
</dbReference>
<dbReference type="UniPathway" id="UPA00379">
    <property type="reaction ID" value="UER00551"/>
</dbReference>
<sequence length="403" mass="43307">MWDRLLVDCHIATMDPAVDAPFGAIENGAIGIQDGRIVRIGKRTELAGYQAKKVEPLGGAWVTPGLIDCHTHLVFGGNRAGEFEQRLEGASYEEIAAAGGGIVSTVAATRAASRDELVEAARPRLRALMRGGCTTVEIKSGYGLDAATEIKMLEAAKRLGETETVRIDRTLLALHALPTDYREERAAFVRMAIEEILPAVAERRLVTAVDAFCEGIGFTRNEVRALFEAARRHGFWLKLHAEQLSNLRGAELAADFRALSADHLEHADEEGVAAMARAHMAAVLLPGAFYALKETKKPPVDLLRRYGVPMAIATDCNPGTSPVLSPTLMMSMACTLFGLTPEEAVAGMTRCAAKALGREAEIGTITVGKVADLCVWAVDRPAELAYWIGLPGPVRRIVAGEDA</sequence>
<organism evidence="9 10">
    <name type="scientific">Allosphingosinicella ginsenosidimutans</name>
    <dbReference type="NCBI Taxonomy" id="1176539"/>
    <lineage>
        <taxon>Bacteria</taxon>
        <taxon>Pseudomonadati</taxon>
        <taxon>Pseudomonadota</taxon>
        <taxon>Alphaproteobacteria</taxon>
        <taxon>Sphingomonadales</taxon>
        <taxon>Sphingomonadaceae</taxon>
        <taxon>Allosphingosinicella</taxon>
    </lineage>
</organism>
<feature type="binding site" evidence="7">
    <location>
        <position position="240"/>
    </location>
    <ligand>
        <name>Zn(2+)</name>
        <dbReference type="ChEBI" id="CHEBI:29105"/>
    </ligand>
</feature>
<proteinExistence type="inferred from homology"/>
<feature type="binding site" evidence="7">
    <location>
        <position position="72"/>
    </location>
    <ligand>
        <name>Zn(2+)</name>
        <dbReference type="ChEBI" id="CHEBI:29105"/>
    </ligand>
</feature>
<feature type="binding site" evidence="7">
    <location>
        <position position="240"/>
    </location>
    <ligand>
        <name>Fe(3+)</name>
        <dbReference type="ChEBI" id="CHEBI:29034"/>
    </ligand>
</feature>
<evidence type="ECO:0000256" key="3">
    <source>
        <dbReference type="ARBA" id="ARBA00022801"/>
    </source>
</evidence>
<keyword evidence="4 7" id="KW-0369">Histidine metabolism</keyword>
<dbReference type="FunFam" id="3.20.20.140:FF:000007">
    <property type="entry name" value="Imidazolonepropionase"/>
    <property type="match status" value="1"/>
</dbReference>
<dbReference type="GO" id="GO:0008270">
    <property type="term" value="F:zinc ion binding"/>
    <property type="evidence" value="ECO:0007669"/>
    <property type="project" value="UniProtKB-UniRule"/>
</dbReference>
<evidence type="ECO:0000256" key="7">
    <source>
        <dbReference type="HAMAP-Rule" id="MF_00372"/>
    </source>
</evidence>
<comment type="caution">
    <text evidence="9">The sequence shown here is derived from an EMBL/GenBank/DDBJ whole genome shotgun (WGS) entry which is preliminary data.</text>
</comment>
<dbReference type="GO" id="GO:0019557">
    <property type="term" value="P:L-histidine catabolic process to glutamate and formate"/>
    <property type="evidence" value="ECO:0007669"/>
    <property type="project" value="UniProtKB-UniPathway"/>
</dbReference>
<evidence type="ECO:0000313" key="9">
    <source>
        <dbReference type="EMBL" id="TXC63603.1"/>
    </source>
</evidence>
<feature type="binding site" evidence="7">
    <location>
        <position position="317"/>
    </location>
    <ligand>
        <name>N-formimidoyl-L-glutamate</name>
        <dbReference type="ChEBI" id="CHEBI:58928"/>
    </ligand>
</feature>
<feature type="binding site" evidence="7">
    <location>
        <position position="70"/>
    </location>
    <ligand>
        <name>Zn(2+)</name>
        <dbReference type="ChEBI" id="CHEBI:29105"/>
    </ligand>
</feature>
<dbReference type="GO" id="GO:0050480">
    <property type="term" value="F:imidazolonepropionase activity"/>
    <property type="evidence" value="ECO:0007669"/>
    <property type="project" value="UniProtKB-UniRule"/>
</dbReference>
<reference evidence="9 10" key="1">
    <citation type="journal article" date="2015" name="J. Microbiol.">
        <title>Sphingosinicella ginsenosidimutans sp. nov., with ginsenoside converting activity.</title>
        <authorList>
            <person name="Kim J.K."/>
            <person name="Kang M.S."/>
            <person name="Park S.C."/>
            <person name="Kim K.M."/>
            <person name="Choi K."/>
            <person name="Yoon M.H."/>
            <person name="Im W.T."/>
        </authorList>
    </citation>
    <scope>NUCLEOTIDE SEQUENCE [LARGE SCALE GENOMIC DNA]</scope>
    <source>
        <strain evidence="9 10">BS-11</strain>
    </source>
</reference>
<keyword evidence="6 7" id="KW-0408">Iron</keyword>
<evidence type="ECO:0000256" key="4">
    <source>
        <dbReference type="ARBA" id="ARBA00022808"/>
    </source>
</evidence>
<evidence type="ECO:0000256" key="6">
    <source>
        <dbReference type="ARBA" id="ARBA00023004"/>
    </source>
</evidence>
<keyword evidence="7" id="KW-0963">Cytoplasm</keyword>
<dbReference type="AlphaFoldDB" id="A0A5C6TT71"/>
<dbReference type="EMBL" id="VOQQ01000001">
    <property type="protein sequence ID" value="TXC63603.1"/>
    <property type="molecule type" value="Genomic_DNA"/>
</dbReference>
<evidence type="ECO:0000256" key="5">
    <source>
        <dbReference type="ARBA" id="ARBA00022833"/>
    </source>
</evidence>
<feature type="binding site" evidence="7">
    <location>
        <position position="70"/>
    </location>
    <ligand>
        <name>Fe(3+)</name>
        <dbReference type="ChEBI" id="CHEBI:29034"/>
    </ligand>
</feature>
<comment type="pathway">
    <text evidence="7">Amino-acid degradation; L-histidine degradation into L-glutamate; N-formimidoyl-L-glutamate from L-histidine: step 3/3.</text>
</comment>
<feature type="binding site" evidence="7">
    <location>
        <position position="315"/>
    </location>
    <ligand>
        <name>Fe(3+)</name>
        <dbReference type="ChEBI" id="CHEBI:29034"/>
    </ligand>
</feature>
<accession>A0A5C6TT71</accession>
<feature type="binding site" evidence="7">
    <location>
        <position position="142"/>
    </location>
    <ligand>
        <name>4-imidazolone-5-propanoate</name>
        <dbReference type="ChEBI" id="CHEBI:77893"/>
    </ligand>
</feature>
<feature type="binding site" evidence="7">
    <location>
        <position position="142"/>
    </location>
    <ligand>
        <name>N-formimidoyl-L-glutamate</name>
        <dbReference type="ChEBI" id="CHEBI:58928"/>
    </ligand>
</feature>
<gene>
    <name evidence="7" type="primary">hutI</name>
    <name evidence="9" type="ORF">FRZ32_07980</name>
</gene>
<feature type="binding site" evidence="7">
    <location>
        <position position="72"/>
    </location>
    <ligand>
        <name>Fe(3+)</name>
        <dbReference type="ChEBI" id="CHEBI:29034"/>
    </ligand>
</feature>
<name>A0A5C6TT71_9SPHN</name>
<keyword evidence="5 7" id="KW-0862">Zinc</keyword>
<keyword evidence="3 7" id="KW-0378">Hydrolase</keyword>
<feature type="binding site" evidence="7">
    <location>
        <position position="320"/>
    </location>
    <ligand>
        <name>4-imidazolone-5-propanoate</name>
        <dbReference type="ChEBI" id="CHEBI:77893"/>
    </ligand>
</feature>
<feature type="binding site" evidence="7">
    <location>
        <position position="315"/>
    </location>
    <ligand>
        <name>Zn(2+)</name>
        <dbReference type="ChEBI" id="CHEBI:29105"/>
    </ligand>
</feature>
<dbReference type="RefSeq" id="WP_147043009.1">
    <property type="nucleotide sequence ID" value="NZ_BAABIR010000003.1"/>
</dbReference>
<dbReference type="Gene3D" id="3.20.20.140">
    <property type="entry name" value="Metal-dependent hydrolases"/>
    <property type="match status" value="1"/>
</dbReference>
<dbReference type="GO" id="GO:0019556">
    <property type="term" value="P:L-histidine catabolic process to glutamate and formamide"/>
    <property type="evidence" value="ECO:0007669"/>
    <property type="project" value="UniProtKB-UniRule"/>
</dbReference>
<evidence type="ECO:0000313" key="10">
    <source>
        <dbReference type="Proteomes" id="UP000321249"/>
    </source>
</evidence>
<comment type="similarity">
    <text evidence="7">Belongs to the metallo-dependent hydrolases superfamily. HutI family.</text>
</comment>
<dbReference type="OrthoDB" id="9776455at2"/>
<evidence type="ECO:0000256" key="1">
    <source>
        <dbReference type="ARBA" id="ARBA00012864"/>
    </source>
</evidence>
<evidence type="ECO:0000259" key="8">
    <source>
        <dbReference type="Pfam" id="PF01979"/>
    </source>
</evidence>
<dbReference type="Pfam" id="PF01979">
    <property type="entry name" value="Amidohydro_1"/>
    <property type="match status" value="1"/>
</dbReference>
<dbReference type="EC" id="3.5.2.7" evidence="1 7"/>
<dbReference type="InterPro" id="IPR032466">
    <property type="entry name" value="Metal_Hydrolase"/>
</dbReference>
<dbReference type="SUPFAM" id="SSF51338">
    <property type="entry name" value="Composite domain of metallo-dependent hydrolases"/>
    <property type="match status" value="1"/>
</dbReference>
<dbReference type="InterPro" id="IPR005920">
    <property type="entry name" value="HutI"/>
</dbReference>
<dbReference type="SUPFAM" id="SSF51556">
    <property type="entry name" value="Metallo-dependent hydrolases"/>
    <property type="match status" value="1"/>
</dbReference>